<keyword evidence="1" id="KW-1133">Transmembrane helix</keyword>
<comment type="caution">
    <text evidence="2">The sequence shown here is derived from an EMBL/GenBank/DDBJ whole genome shotgun (WGS) entry which is preliminary data.</text>
</comment>
<evidence type="ECO:0000313" key="2">
    <source>
        <dbReference type="EMBL" id="CAK9004659.1"/>
    </source>
</evidence>
<gene>
    <name evidence="2" type="ORF">SCF082_LOCUS8283</name>
</gene>
<reference evidence="2 3" key="1">
    <citation type="submission" date="2024-02" db="EMBL/GenBank/DDBJ databases">
        <authorList>
            <person name="Chen Y."/>
            <person name="Shah S."/>
            <person name="Dougan E. K."/>
            <person name="Thang M."/>
            <person name="Chan C."/>
        </authorList>
    </citation>
    <scope>NUCLEOTIDE SEQUENCE [LARGE SCALE GENOMIC DNA]</scope>
</reference>
<feature type="transmembrane region" description="Helical" evidence="1">
    <location>
        <begin position="25"/>
        <end position="51"/>
    </location>
</feature>
<keyword evidence="1" id="KW-0472">Membrane</keyword>
<keyword evidence="1" id="KW-0812">Transmembrane</keyword>
<proteinExistence type="predicted"/>
<dbReference type="Proteomes" id="UP001642464">
    <property type="component" value="Unassembled WGS sequence"/>
</dbReference>
<name>A0ABP0ISS0_9DINO</name>
<organism evidence="2 3">
    <name type="scientific">Durusdinium trenchii</name>
    <dbReference type="NCBI Taxonomy" id="1381693"/>
    <lineage>
        <taxon>Eukaryota</taxon>
        <taxon>Sar</taxon>
        <taxon>Alveolata</taxon>
        <taxon>Dinophyceae</taxon>
        <taxon>Suessiales</taxon>
        <taxon>Symbiodiniaceae</taxon>
        <taxon>Durusdinium</taxon>
    </lineage>
</organism>
<evidence type="ECO:0000256" key="1">
    <source>
        <dbReference type="SAM" id="Phobius"/>
    </source>
</evidence>
<accession>A0ABP0ISS0</accession>
<feature type="transmembrane region" description="Helical" evidence="1">
    <location>
        <begin position="91"/>
        <end position="110"/>
    </location>
</feature>
<protein>
    <submittedName>
        <fullName evidence="2">Uncharacterized protein</fullName>
    </submittedName>
</protein>
<evidence type="ECO:0000313" key="3">
    <source>
        <dbReference type="Proteomes" id="UP001642464"/>
    </source>
</evidence>
<dbReference type="EMBL" id="CAXAMM010004714">
    <property type="protein sequence ID" value="CAK9004659.1"/>
    <property type="molecule type" value="Genomic_DNA"/>
</dbReference>
<keyword evidence="3" id="KW-1185">Reference proteome</keyword>
<sequence>MIFLVVVGFYAIPGGRKLRGSPVKLLFHFIGQVALATTLSPFLAGANLIFFDNSLTFRFLNRLYYPVRYLHVAWYINQIPMSVHQLALDPVNGFALSCLCIQVLLVYIVVPKLRRESLQHSAEEFQQQTGGALEVSTSKNGDAQIKVRSNTGLRASVFGDSSRNAVEDSFIEVLNAVGDTFEALLLASQADSPRVRCAVLGVAIEPLSKASSTKLLQLLPLILPQLLLARHRDFRPEAPATTWPPPILTAGVEKVASAAMTTSDGCVIRDAQGGPHSLNSDPFNVRSEEMAMQDCTLGLEIRRTWSEQELVRTFGGLMPPGTPDGMFETWDGTLTCVQVVRMPLVREADCATLQHTLTQTILGKVVKSQAWLRASSITPHGFIIFCWLPFEIPESLKNHVETLMSRVQMLDHRFSARLRLPAEPEMIFPALFACNHDSIVNRCRSLSESDVSTFEECEGHVEDDDEICEWDITWDWAGEDESPAELRQDGEYKQTEQDSDGKCLDNDNQVCDVLQLCGSVAVADQFPDKLRLHWDDKG</sequence>